<feature type="compositionally biased region" description="Basic residues" evidence="1">
    <location>
        <begin position="303"/>
        <end position="313"/>
    </location>
</feature>
<dbReference type="AlphaFoldDB" id="A0A2S4N4D7"/>
<evidence type="ECO:0000313" key="2">
    <source>
        <dbReference type="EMBL" id="POS00520.1"/>
    </source>
</evidence>
<dbReference type="NCBIfam" id="TIGR03696">
    <property type="entry name" value="Rhs_assc_core"/>
    <property type="match status" value="1"/>
</dbReference>
<feature type="region of interest" description="Disordered" evidence="1">
    <location>
        <begin position="264"/>
        <end position="313"/>
    </location>
</feature>
<comment type="caution">
    <text evidence="2">The sequence shown here is derived from an EMBL/GenBank/DDBJ whole genome shotgun (WGS) entry which is preliminary data.</text>
</comment>
<feature type="non-terminal residue" evidence="2">
    <location>
        <position position="1"/>
    </location>
</feature>
<proteinExistence type="predicted"/>
<dbReference type="PANTHER" id="PTHR32305">
    <property type="match status" value="1"/>
</dbReference>
<dbReference type="RefSeq" id="WP_317047151.1">
    <property type="nucleotide sequence ID" value="NZ_PQNY01000078.1"/>
</dbReference>
<dbReference type="GO" id="GO:0008237">
    <property type="term" value="F:metallopeptidase activity"/>
    <property type="evidence" value="ECO:0007669"/>
    <property type="project" value="InterPro"/>
</dbReference>
<reference evidence="2 3" key="1">
    <citation type="submission" date="2018-01" db="EMBL/GenBank/DDBJ databases">
        <title>Genomic Encyclopedia of Type Strains, Phase I: the one thousand microbial genomes (KMG-I) project.</title>
        <authorList>
            <person name="Goeker M."/>
        </authorList>
    </citation>
    <scope>NUCLEOTIDE SEQUENCE [LARGE SCALE GENOMIC DNA]</scope>
    <source>
        <strain evidence="2 3">DSM 17960</strain>
    </source>
</reference>
<evidence type="ECO:0000256" key="1">
    <source>
        <dbReference type="SAM" id="MobiDB-lite"/>
    </source>
</evidence>
<accession>A0A2S4N4D7</accession>
<dbReference type="SUPFAM" id="SSF55486">
    <property type="entry name" value="Metalloproteases ('zincins'), catalytic domain"/>
    <property type="match status" value="1"/>
</dbReference>
<dbReference type="InterPro" id="IPR024079">
    <property type="entry name" value="MetalloPept_cat_dom_sf"/>
</dbReference>
<gene>
    <name evidence="2" type="ORF">Q361_1781</name>
</gene>
<name>A0A2S4N4D7_9FLAO</name>
<protein>
    <submittedName>
        <fullName evidence="2">RHS repeat-associated protein</fullName>
    </submittedName>
</protein>
<organism evidence="2 3">
    <name type="scientific">Flavobacterium croceum DSM 17960</name>
    <dbReference type="NCBI Taxonomy" id="1121886"/>
    <lineage>
        <taxon>Bacteria</taxon>
        <taxon>Pseudomonadati</taxon>
        <taxon>Bacteroidota</taxon>
        <taxon>Flavobacteriia</taxon>
        <taxon>Flavobacteriales</taxon>
        <taxon>Flavobacteriaceae</taxon>
        <taxon>Flavobacterium</taxon>
    </lineage>
</organism>
<dbReference type="Gene3D" id="2.180.10.10">
    <property type="entry name" value="RHS repeat-associated core"/>
    <property type="match status" value="1"/>
</dbReference>
<dbReference type="InterPro" id="IPR050708">
    <property type="entry name" value="T6SS_VgrG/RHS"/>
</dbReference>
<dbReference type="Gene3D" id="3.40.390.10">
    <property type="entry name" value="Collagenase (Catalytic Domain)"/>
    <property type="match status" value="1"/>
</dbReference>
<evidence type="ECO:0000313" key="3">
    <source>
        <dbReference type="Proteomes" id="UP000237056"/>
    </source>
</evidence>
<dbReference type="Proteomes" id="UP000237056">
    <property type="component" value="Unassembled WGS sequence"/>
</dbReference>
<keyword evidence="3" id="KW-1185">Reference proteome</keyword>
<sequence length="313" mass="35159">RSYKEKSSFCRFWEIGKREKRSKKRLKAYNYKYNSKEYQDELSLNVYDYGARNYDPAIGRWMNIDPLAEKHPEISPYIYCKNNPVVFVDPDGRDFGIYIDFVKGTVTIKGTYYATSADQASANQATNYWKNQSGKFNYSFTDENGNKQSFAINYDLSVQIVTPNAGESDLAALNRTLDGDISGEGNVYRVLPDAQFDPNTNGSTSMNYVTVRNSKKSADTGSHEVGHSLGIYHFEKGLMTDSSTDPNRTNNVYPENVSNTVYSPIKSTASEPEKVAKPRGGAGRATLHLEGTTDPRAPQTNKGYRRLRNGTVK</sequence>
<dbReference type="PANTHER" id="PTHR32305:SF15">
    <property type="entry name" value="PROTEIN RHSA-RELATED"/>
    <property type="match status" value="1"/>
</dbReference>
<dbReference type="InterPro" id="IPR022385">
    <property type="entry name" value="Rhs_assc_core"/>
</dbReference>
<dbReference type="EMBL" id="PQNY01000078">
    <property type="protein sequence ID" value="POS00520.1"/>
    <property type="molecule type" value="Genomic_DNA"/>
</dbReference>